<evidence type="ECO:0000256" key="2">
    <source>
        <dbReference type="ARBA" id="ARBA00040895"/>
    </source>
</evidence>
<sequence>MTITARARRSSFTFQHATQPGASVLVSVLDQVPLVPATEACHCAPEAWDPEHDTLDIERDKPIAGVITRHYRHVLIHTGTTDWPKRIENDPDSVAAKLKALISGGMPSTADPNEHETATISLFPEALEVSAIPNSTEGLRPFVTSFLLHPSSDHHAPREADTPFAKFTIRKITKPVILTCSHGSRDIRCGTLGPAIINAFAEALAKQSSDDKIDAILGEISHIGGHKLAGNVIIHIPGEHKLAKIINEAPVAPSPLMFSSEDSEVKEEPVPGRSVAIWYGRVLPGHVEGILDTTIRNGKVVKELLRGIANSNERFTQTLPVLMNGNVTLNGIAYTRSRNILKDALPSSHLHKTQNTHREHLNGHITMDNQGAPGLTEAPMPFFYHVPGIFPEAEKEAPARKPARTRPKKSSRGSKTQAQNTKIADPMPSQTTTPDDSILEADTSTELTSPSSSLIESSATKRLQNGQGSDWYDPEVWPREKVVEQENLAAKLIGDPDSIKATLEYYCAHDLQYHTKWVRILADHILLLAESKNRDLNHAVAYQVSQQKASNYRQQLEASIIASESKRPRKEDSVPKGSLRGKRKIRRTDKASLSKGTHPLSVPVPVPVRTPLPKLLPKDDDDGNFKLIGPDDFIKTLQIPKKNEAVYLGHFRQLRDDIYQSLRNPKIPYDTLFFLRKIKSQNHGAKGEIPTASPSKIPTARPLKTPTAGSSKTLIASPSEILDVGPSQMPMMALDPVPEIPTCAQPEVDQVVACECDEMDVDETQALIPETYNENGRCAIQ</sequence>
<feature type="compositionally biased region" description="Basic residues" evidence="3">
    <location>
        <begin position="401"/>
        <end position="412"/>
    </location>
</feature>
<feature type="compositionally biased region" description="Polar residues" evidence="3">
    <location>
        <begin position="413"/>
        <end position="435"/>
    </location>
</feature>
<evidence type="ECO:0000313" key="5">
    <source>
        <dbReference type="Proteomes" id="UP001221413"/>
    </source>
</evidence>
<dbReference type="Gene3D" id="3.40.30.10">
    <property type="entry name" value="Glutaredoxin"/>
    <property type="match status" value="1"/>
</dbReference>
<evidence type="ECO:0000256" key="3">
    <source>
        <dbReference type="SAM" id="MobiDB-lite"/>
    </source>
</evidence>
<dbReference type="AlphaFoldDB" id="A0AAD6NIM0"/>
<keyword evidence="5" id="KW-1185">Reference proteome</keyword>
<name>A0AAD6NIM0_DREDA</name>
<feature type="region of interest" description="Disordered" evidence="3">
    <location>
        <begin position="393"/>
        <end position="473"/>
    </location>
</feature>
<proteinExistence type="inferred from homology"/>
<accession>A0AAD6NIM0</accession>
<reference evidence="4" key="1">
    <citation type="submission" date="2023-01" db="EMBL/GenBank/DDBJ databases">
        <title>The chitinases involved in constricting ring structure development in the nematode-trapping fungus Drechslerella dactyloides.</title>
        <authorList>
            <person name="Wang R."/>
            <person name="Zhang L."/>
            <person name="Tang P."/>
            <person name="Li S."/>
            <person name="Liang L."/>
        </authorList>
    </citation>
    <scope>NUCLEOTIDE SEQUENCE</scope>
    <source>
        <strain evidence="4">YMF1.00031</strain>
    </source>
</reference>
<dbReference type="Pfam" id="PF06999">
    <property type="entry name" value="Suc_Fer-like"/>
    <property type="match status" value="1"/>
</dbReference>
<evidence type="ECO:0000313" key="4">
    <source>
        <dbReference type="EMBL" id="KAJ6259719.1"/>
    </source>
</evidence>
<dbReference type="InterPro" id="IPR009737">
    <property type="entry name" value="Aim32/Apd1-like"/>
</dbReference>
<dbReference type="Proteomes" id="UP001221413">
    <property type="component" value="Unassembled WGS sequence"/>
</dbReference>
<comment type="similarity">
    <text evidence="1">Belongs to the AIM32 family.</text>
</comment>
<dbReference type="SUPFAM" id="SSF52833">
    <property type="entry name" value="Thioredoxin-like"/>
    <property type="match status" value="1"/>
</dbReference>
<gene>
    <name evidence="4" type="ORF">Dda_5357</name>
</gene>
<organism evidence="4 5">
    <name type="scientific">Drechslerella dactyloides</name>
    <name type="common">Nematode-trapping fungus</name>
    <name type="synonym">Arthrobotrys dactyloides</name>
    <dbReference type="NCBI Taxonomy" id="74499"/>
    <lineage>
        <taxon>Eukaryota</taxon>
        <taxon>Fungi</taxon>
        <taxon>Dikarya</taxon>
        <taxon>Ascomycota</taxon>
        <taxon>Pezizomycotina</taxon>
        <taxon>Orbiliomycetes</taxon>
        <taxon>Orbiliales</taxon>
        <taxon>Orbiliaceae</taxon>
        <taxon>Drechslerella</taxon>
    </lineage>
</organism>
<comment type="caution">
    <text evidence="4">The sequence shown here is derived from an EMBL/GenBank/DDBJ whole genome shotgun (WGS) entry which is preliminary data.</text>
</comment>
<protein>
    <recommendedName>
        <fullName evidence="2">Altered inheritance of mitochondria protein 32</fullName>
    </recommendedName>
</protein>
<dbReference type="EMBL" id="JAQGDS010000006">
    <property type="protein sequence ID" value="KAJ6259719.1"/>
    <property type="molecule type" value="Genomic_DNA"/>
</dbReference>
<dbReference type="InterPro" id="IPR036249">
    <property type="entry name" value="Thioredoxin-like_sf"/>
</dbReference>
<feature type="region of interest" description="Disordered" evidence="3">
    <location>
        <begin position="561"/>
        <end position="606"/>
    </location>
</feature>
<dbReference type="CDD" id="cd03062">
    <property type="entry name" value="TRX_Fd_Sucrase"/>
    <property type="match status" value="1"/>
</dbReference>
<feature type="region of interest" description="Disordered" evidence="3">
    <location>
        <begin position="684"/>
        <end position="711"/>
    </location>
</feature>
<dbReference type="PANTHER" id="PTHR31902:SF7">
    <property type="entry name" value="ALTERED INHERITANCE OF MITOCHONDRIA PROTEIN 32"/>
    <property type="match status" value="1"/>
</dbReference>
<feature type="compositionally biased region" description="Low complexity" evidence="3">
    <location>
        <begin position="444"/>
        <end position="460"/>
    </location>
</feature>
<evidence type="ECO:0000256" key="1">
    <source>
        <dbReference type="ARBA" id="ARBA00038208"/>
    </source>
</evidence>
<dbReference type="PANTHER" id="PTHR31902">
    <property type="entry name" value="ACTIN PATCHES DISTAL PROTEIN 1"/>
    <property type="match status" value="1"/>
</dbReference>
<feature type="compositionally biased region" description="Basic and acidic residues" evidence="3">
    <location>
        <begin position="564"/>
        <end position="574"/>
    </location>
</feature>